<name>A0A1B1Z1S2_9BACL</name>
<gene>
    <name evidence="4" type="ORF">ABE41_005190</name>
</gene>
<dbReference type="InterPro" id="IPR016181">
    <property type="entry name" value="Acyl_CoA_acyltransferase"/>
</dbReference>
<keyword evidence="1" id="KW-0808">Transferase</keyword>
<accession>A0A1B1Z1S2</accession>
<proteinExistence type="predicted"/>
<dbReference type="Proteomes" id="UP000077412">
    <property type="component" value="Chromosome"/>
</dbReference>
<dbReference type="Pfam" id="PF00583">
    <property type="entry name" value="Acetyltransf_1"/>
    <property type="match status" value="1"/>
</dbReference>
<protein>
    <recommendedName>
        <fullName evidence="3">N-acetyltransferase domain-containing protein</fullName>
    </recommendedName>
</protein>
<dbReference type="Gene3D" id="3.40.630.30">
    <property type="match status" value="1"/>
</dbReference>
<evidence type="ECO:0000313" key="4">
    <source>
        <dbReference type="EMBL" id="ANX11393.1"/>
    </source>
</evidence>
<dbReference type="InterPro" id="IPR051556">
    <property type="entry name" value="N-term/lysine_N-AcTrnsfr"/>
</dbReference>
<evidence type="ECO:0000256" key="1">
    <source>
        <dbReference type="ARBA" id="ARBA00022679"/>
    </source>
</evidence>
<dbReference type="InterPro" id="IPR000182">
    <property type="entry name" value="GNAT_dom"/>
</dbReference>
<dbReference type="PANTHER" id="PTHR42919:SF8">
    <property type="entry name" value="N-ALPHA-ACETYLTRANSFERASE 50"/>
    <property type="match status" value="1"/>
</dbReference>
<evidence type="ECO:0000256" key="2">
    <source>
        <dbReference type="ARBA" id="ARBA00023315"/>
    </source>
</evidence>
<dbReference type="KEGG" id="far:ABE41_005190"/>
<dbReference type="CDD" id="cd04301">
    <property type="entry name" value="NAT_SF"/>
    <property type="match status" value="1"/>
</dbReference>
<reference evidence="4" key="1">
    <citation type="submission" date="2016-08" db="EMBL/GenBank/DDBJ databases">
        <title>Complete genome sequence of Fictibacillus arsenicus G25-54, a strain with toxicity to nematodes and a potential arsenic-resistance activity.</title>
        <authorList>
            <person name="Zheng Z."/>
        </authorList>
    </citation>
    <scope>NUCLEOTIDE SEQUENCE [LARGE SCALE GENOMIC DNA]</scope>
    <source>
        <strain evidence="4">G25-54</strain>
    </source>
</reference>
<dbReference type="SUPFAM" id="SSF55729">
    <property type="entry name" value="Acyl-CoA N-acyltransferases (Nat)"/>
    <property type="match status" value="1"/>
</dbReference>
<keyword evidence="5" id="KW-1185">Reference proteome</keyword>
<sequence>MEIIKTQDYEAIAKLNKNVQDVHVELFPEYFTPYNYEPIRDFYKEIMKDPKQIFLLVEEGSNPIGYVWMTLRDSAETPFKKASRSLYIHQISIEKNSSNKGAGSQVIAYIEQLGIELGATKLELDYWINNTIARNFYKKMGFVINREVVHKEMI</sequence>
<feature type="domain" description="N-acetyltransferase" evidence="3">
    <location>
        <begin position="10"/>
        <end position="154"/>
    </location>
</feature>
<evidence type="ECO:0000313" key="5">
    <source>
        <dbReference type="Proteomes" id="UP000077412"/>
    </source>
</evidence>
<dbReference type="OrthoDB" id="360261at2"/>
<dbReference type="PROSITE" id="PS51186">
    <property type="entry name" value="GNAT"/>
    <property type="match status" value="1"/>
</dbReference>
<dbReference type="GO" id="GO:0016747">
    <property type="term" value="F:acyltransferase activity, transferring groups other than amino-acyl groups"/>
    <property type="evidence" value="ECO:0007669"/>
    <property type="project" value="InterPro"/>
</dbReference>
<organism evidence="4 5">
    <name type="scientific">Fictibacillus arsenicus</name>
    <dbReference type="NCBI Taxonomy" id="255247"/>
    <lineage>
        <taxon>Bacteria</taxon>
        <taxon>Bacillati</taxon>
        <taxon>Bacillota</taxon>
        <taxon>Bacilli</taxon>
        <taxon>Bacillales</taxon>
        <taxon>Fictibacillaceae</taxon>
        <taxon>Fictibacillus</taxon>
    </lineage>
</organism>
<dbReference type="EMBL" id="CP016761">
    <property type="protein sequence ID" value="ANX11393.1"/>
    <property type="molecule type" value="Genomic_DNA"/>
</dbReference>
<dbReference type="PANTHER" id="PTHR42919">
    <property type="entry name" value="N-ALPHA-ACETYLTRANSFERASE"/>
    <property type="match status" value="1"/>
</dbReference>
<evidence type="ECO:0000259" key="3">
    <source>
        <dbReference type="PROSITE" id="PS51186"/>
    </source>
</evidence>
<dbReference type="AlphaFoldDB" id="A0A1B1Z1S2"/>
<dbReference type="RefSeq" id="WP_066287190.1">
    <property type="nucleotide sequence ID" value="NZ_CP016761.1"/>
</dbReference>
<dbReference type="STRING" id="255247.ABE41_005190"/>
<keyword evidence="2" id="KW-0012">Acyltransferase</keyword>